<dbReference type="RefSeq" id="WP_013133040.1">
    <property type="nucleotide sequence ID" value="NC_014165.1"/>
</dbReference>
<dbReference type="GO" id="GO:0042597">
    <property type="term" value="C:periplasmic space"/>
    <property type="evidence" value="ECO:0007669"/>
    <property type="project" value="UniProtKB-SubCell"/>
</dbReference>
<dbReference type="HOGENOM" id="CLU_486523_0_0_11"/>
<evidence type="ECO:0000256" key="6">
    <source>
        <dbReference type="SAM" id="SignalP"/>
    </source>
</evidence>
<reference evidence="9 10" key="1">
    <citation type="submission" date="2010-01" db="EMBL/GenBank/DDBJ databases">
        <title>The complete genome of Thermobispora bispora DSM 43833.</title>
        <authorList>
            <consortium name="US DOE Joint Genome Institute (JGI-PGF)"/>
            <person name="Lucas S."/>
            <person name="Copeland A."/>
            <person name="Lapidus A."/>
            <person name="Glavina del Rio T."/>
            <person name="Dalin E."/>
            <person name="Tice H."/>
            <person name="Bruce D."/>
            <person name="Goodwin L."/>
            <person name="Pitluck S."/>
            <person name="Kyrpides N."/>
            <person name="Mavromatis K."/>
            <person name="Ivanova N."/>
            <person name="Mikhailova N."/>
            <person name="Chertkov O."/>
            <person name="Brettin T."/>
            <person name="Detter J.C."/>
            <person name="Han C."/>
            <person name="Larimer F."/>
            <person name="Land M."/>
            <person name="Hauser L."/>
            <person name="Markowitz V."/>
            <person name="Cheng J.-F."/>
            <person name="Hugenholtz P."/>
            <person name="Woyke T."/>
            <person name="Wu D."/>
            <person name="Jando M."/>
            <person name="Schneider S."/>
            <person name="Klenk H.-P."/>
            <person name="Eisen J.A."/>
        </authorList>
    </citation>
    <scope>NUCLEOTIDE SEQUENCE [LARGE SCALE GENOMIC DNA]</scope>
    <source>
        <strain evidence="10">ATCC 19993 / DSM 43833 / CBS 139.67 / JCM 10125 / KCTC 9307 / NBRC 14880 / R51</strain>
    </source>
</reference>
<name>D6Y691_THEBD</name>
<evidence type="ECO:0000256" key="5">
    <source>
        <dbReference type="SAM" id="MobiDB-lite"/>
    </source>
</evidence>
<evidence type="ECO:0000256" key="3">
    <source>
        <dbReference type="ARBA" id="ARBA00022764"/>
    </source>
</evidence>
<keyword evidence="10" id="KW-1185">Reference proteome</keyword>
<dbReference type="STRING" id="469371.Tbis_2808"/>
<feature type="domain" description="Heparinase II/III-like C-terminal" evidence="7">
    <location>
        <begin position="266"/>
        <end position="412"/>
    </location>
</feature>
<comment type="subcellular location">
    <subcellularLocation>
        <location evidence="1">Periplasm</location>
    </subcellularLocation>
</comment>
<feature type="signal peptide" evidence="6">
    <location>
        <begin position="1"/>
        <end position="26"/>
    </location>
</feature>
<evidence type="ECO:0000313" key="9">
    <source>
        <dbReference type="EMBL" id="ADG89507.1"/>
    </source>
</evidence>
<dbReference type="GO" id="GO:0016829">
    <property type="term" value="F:lyase activity"/>
    <property type="evidence" value="ECO:0007669"/>
    <property type="project" value="UniProtKB-KW"/>
</dbReference>
<dbReference type="EMBL" id="CP001874">
    <property type="protein sequence ID" value="ADG89507.1"/>
    <property type="molecule type" value="Genomic_DNA"/>
</dbReference>
<evidence type="ECO:0000313" key="10">
    <source>
        <dbReference type="Proteomes" id="UP000006640"/>
    </source>
</evidence>
<protein>
    <submittedName>
        <fullName evidence="9">Uncharacterized protein</fullName>
    </submittedName>
</protein>
<feature type="chain" id="PRO_5003091150" evidence="6">
    <location>
        <begin position="27"/>
        <end position="504"/>
    </location>
</feature>
<organism evidence="9 10">
    <name type="scientific">Thermobispora bispora (strain ATCC 19993 / DSM 43833 / CBS 139.67 / JCM 10125 / KCTC 9307 / NBRC 14880 / R51)</name>
    <dbReference type="NCBI Taxonomy" id="469371"/>
    <lineage>
        <taxon>Bacteria</taxon>
        <taxon>Bacillati</taxon>
        <taxon>Actinomycetota</taxon>
        <taxon>Actinomycetes</taxon>
        <taxon>Streptosporangiales</taxon>
        <taxon>Streptosporangiaceae</taxon>
        <taxon>Thermobispora</taxon>
    </lineage>
</organism>
<evidence type="ECO:0000259" key="7">
    <source>
        <dbReference type="Pfam" id="PF07940"/>
    </source>
</evidence>
<dbReference type="InterPro" id="IPR008929">
    <property type="entry name" value="Chondroitin_lyas"/>
</dbReference>
<sequence>MRRSVRSLGLLAALLPVLWTGAPAQAQTTAVKQTAECQGDWLPATPTSAEIMSGKLSLLGLPAVPVGKDVNWRMDPYRNRSWQMVFHSLRWMARLVADYETTGETAYLKRAIEIAKDWVADNPYGGRNTSKYAWDEHPIALRAPALVCLSRHHSASWLTKTLARHAKLLADPRNYEAGHNHGLDQDIGLLRIGCRYRNTSWQRLAVRRMVRSMKLDIDSQGALLGADRGRRGRRAGTPAPPPGLEGPGVPGRLRLRPHRVGRPGLRLLLDLVRPGRKFHGHDDHLSVTYYAQGRSILTEAGFHSYENSAYRKWTISPEAHNVPIVVGKRFRPKARTSLVGKSIRADRQSFTLTDKAYGVRRTRSVLVNHGDDLLAVLDTAGGDLRNLWHFDPGLKVASSSGGKVVVTDGDWRATLVQLAMPSCKPITGQRVVIGQSRPIQGWVSPSYLKKVPAPVVISPAARSLLTILVPGTGDPEVTCAKGKVTVQTPGGAVTLRVGSSGTLA</sequence>
<dbReference type="Gene3D" id="1.50.10.100">
    <property type="entry name" value="Chondroitin AC/alginate lyase"/>
    <property type="match status" value="1"/>
</dbReference>
<dbReference type="KEGG" id="tbi:Tbis_2808"/>
<evidence type="ECO:0000259" key="8">
    <source>
        <dbReference type="Pfam" id="PF16889"/>
    </source>
</evidence>
<accession>D6Y691</accession>
<dbReference type="Pfam" id="PF07940">
    <property type="entry name" value="Hepar_II_III_C"/>
    <property type="match status" value="1"/>
</dbReference>
<keyword evidence="4" id="KW-0456">Lyase</keyword>
<dbReference type="SUPFAM" id="SSF48230">
    <property type="entry name" value="Chondroitin AC/alginate lyase"/>
    <property type="match status" value="1"/>
</dbReference>
<evidence type="ECO:0000256" key="4">
    <source>
        <dbReference type="ARBA" id="ARBA00023239"/>
    </source>
</evidence>
<dbReference type="InterPro" id="IPR012480">
    <property type="entry name" value="Hepar_II_III_C"/>
</dbReference>
<dbReference type="eggNOG" id="COG5360">
    <property type="taxonomic scope" value="Bacteria"/>
</dbReference>
<dbReference type="AlphaFoldDB" id="D6Y691"/>
<dbReference type="InterPro" id="IPR031680">
    <property type="entry name" value="Hepar_II_III_N"/>
</dbReference>
<dbReference type="Proteomes" id="UP000006640">
    <property type="component" value="Chromosome"/>
</dbReference>
<proteinExistence type="predicted"/>
<feature type="region of interest" description="Disordered" evidence="5">
    <location>
        <begin position="226"/>
        <end position="252"/>
    </location>
</feature>
<keyword evidence="3" id="KW-0574">Periplasm</keyword>
<evidence type="ECO:0000256" key="2">
    <source>
        <dbReference type="ARBA" id="ARBA00022729"/>
    </source>
</evidence>
<gene>
    <name evidence="9" type="ordered locus">Tbis_2808</name>
</gene>
<evidence type="ECO:0000256" key="1">
    <source>
        <dbReference type="ARBA" id="ARBA00004418"/>
    </source>
</evidence>
<dbReference type="PANTHER" id="PTHR39210">
    <property type="entry name" value="HEPARIN-SULFATE LYASE"/>
    <property type="match status" value="1"/>
</dbReference>
<dbReference type="PANTHER" id="PTHR39210:SF1">
    <property type="entry name" value="HEPARIN-SULFATE LYASE"/>
    <property type="match status" value="1"/>
</dbReference>
<dbReference type="Gene3D" id="2.70.98.70">
    <property type="match status" value="1"/>
</dbReference>
<dbReference type="Pfam" id="PF16889">
    <property type="entry name" value="Hepar_II_III_N"/>
    <property type="match status" value="1"/>
</dbReference>
<keyword evidence="2 6" id="KW-0732">Signal</keyword>
<feature type="domain" description="Heparin-sulfate lyase N-terminal" evidence="8">
    <location>
        <begin position="65"/>
        <end position="221"/>
    </location>
</feature>